<protein>
    <submittedName>
        <fullName evidence="1">Acyl-coA oxidase</fullName>
    </submittedName>
</protein>
<dbReference type="Proteomes" id="UP000265520">
    <property type="component" value="Unassembled WGS sequence"/>
</dbReference>
<dbReference type="GO" id="GO:0005777">
    <property type="term" value="C:peroxisome"/>
    <property type="evidence" value="ECO:0007669"/>
    <property type="project" value="InterPro"/>
</dbReference>
<reference evidence="1 2" key="1">
    <citation type="journal article" date="2018" name="Front. Plant Sci.">
        <title>Red Clover (Trifolium pratense) and Zigzag Clover (T. medium) - A Picture of Genomic Similarities and Differences.</title>
        <authorList>
            <person name="Dluhosova J."/>
            <person name="Istvanek J."/>
            <person name="Nedelnik J."/>
            <person name="Repkova J."/>
        </authorList>
    </citation>
    <scope>NUCLEOTIDE SEQUENCE [LARGE SCALE GENOMIC DNA]</scope>
    <source>
        <strain evidence="2">cv. 10/8</strain>
        <tissue evidence="1">Leaf</tissue>
    </source>
</reference>
<sequence>RRTEILTNHLRHDPPTATTILQQNGCLCYSPPELSESNSVTFDVREMRRLLDGHNLEERDWLFGLIIQSGLFNRREVDGRVFVSPDYNQSMEQQREMTMKRIAYLLDRGVFRGWLTGDGPQEELRKLALHEVIGMYDHSLAVKLGVHIFLW</sequence>
<dbReference type="AlphaFoldDB" id="A0A392Q4W2"/>
<dbReference type="GO" id="GO:0033540">
    <property type="term" value="P:fatty acid beta-oxidation using acyl-CoA oxidase"/>
    <property type="evidence" value="ECO:0007669"/>
    <property type="project" value="TreeGrafter"/>
</dbReference>
<comment type="caution">
    <text evidence="1">The sequence shown here is derived from an EMBL/GenBank/DDBJ whole genome shotgun (WGS) entry which is preliminary data.</text>
</comment>
<evidence type="ECO:0000313" key="2">
    <source>
        <dbReference type="Proteomes" id="UP000265520"/>
    </source>
</evidence>
<proteinExistence type="predicted"/>
<dbReference type="InterPro" id="IPR012258">
    <property type="entry name" value="Acyl-CoA_oxidase"/>
</dbReference>
<dbReference type="GO" id="GO:0071949">
    <property type="term" value="F:FAD binding"/>
    <property type="evidence" value="ECO:0007669"/>
    <property type="project" value="InterPro"/>
</dbReference>
<dbReference type="EMBL" id="LXQA010114784">
    <property type="protein sequence ID" value="MCI19433.1"/>
    <property type="molecule type" value="Genomic_DNA"/>
</dbReference>
<dbReference type="PANTHER" id="PTHR10909">
    <property type="entry name" value="ELECTRON TRANSPORT OXIDOREDUCTASE"/>
    <property type="match status" value="1"/>
</dbReference>
<dbReference type="GO" id="GO:0055088">
    <property type="term" value="P:lipid homeostasis"/>
    <property type="evidence" value="ECO:0007669"/>
    <property type="project" value="TreeGrafter"/>
</dbReference>
<name>A0A392Q4W2_9FABA</name>
<keyword evidence="2" id="KW-1185">Reference proteome</keyword>
<organism evidence="1 2">
    <name type="scientific">Trifolium medium</name>
    <dbReference type="NCBI Taxonomy" id="97028"/>
    <lineage>
        <taxon>Eukaryota</taxon>
        <taxon>Viridiplantae</taxon>
        <taxon>Streptophyta</taxon>
        <taxon>Embryophyta</taxon>
        <taxon>Tracheophyta</taxon>
        <taxon>Spermatophyta</taxon>
        <taxon>Magnoliopsida</taxon>
        <taxon>eudicotyledons</taxon>
        <taxon>Gunneridae</taxon>
        <taxon>Pentapetalae</taxon>
        <taxon>rosids</taxon>
        <taxon>fabids</taxon>
        <taxon>Fabales</taxon>
        <taxon>Fabaceae</taxon>
        <taxon>Papilionoideae</taxon>
        <taxon>50 kb inversion clade</taxon>
        <taxon>NPAAA clade</taxon>
        <taxon>Hologalegina</taxon>
        <taxon>IRL clade</taxon>
        <taxon>Trifolieae</taxon>
        <taxon>Trifolium</taxon>
    </lineage>
</organism>
<dbReference type="GO" id="GO:0005504">
    <property type="term" value="F:fatty acid binding"/>
    <property type="evidence" value="ECO:0007669"/>
    <property type="project" value="TreeGrafter"/>
</dbReference>
<feature type="non-terminal residue" evidence="1">
    <location>
        <position position="1"/>
    </location>
</feature>
<evidence type="ECO:0000313" key="1">
    <source>
        <dbReference type="EMBL" id="MCI19433.1"/>
    </source>
</evidence>
<accession>A0A392Q4W2</accession>
<dbReference type="GO" id="GO:0003997">
    <property type="term" value="F:acyl-CoA oxidase activity"/>
    <property type="evidence" value="ECO:0007669"/>
    <property type="project" value="InterPro"/>
</dbReference>
<dbReference type="PANTHER" id="PTHR10909:SF352">
    <property type="entry name" value="ACYL-COENZYME A OXIDASE-LIKE PROTEIN"/>
    <property type="match status" value="1"/>
</dbReference>